<evidence type="ECO:0000313" key="1">
    <source>
        <dbReference type="EMBL" id="ACP39186.1"/>
    </source>
</evidence>
<proteinExistence type="predicted"/>
<accession>C3MSP3</accession>
<name>C3MSP3_SACI4</name>
<dbReference type="AlphaFoldDB" id="C3MSP3"/>
<evidence type="ECO:0000313" key="2">
    <source>
        <dbReference type="Proteomes" id="UP000001350"/>
    </source>
</evidence>
<protein>
    <submittedName>
        <fullName evidence="1">Uncharacterized protein</fullName>
    </submittedName>
</protein>
<dbReference type="Proteomes" id="UP000001350">
    <property type="component" value="Chromosome"/>
</dbReference>
<gene>
    <name evidence="1" type="ordered locus">M1425_2821</name>
</gene>
<organism evidence="1 2">
    <name type="scientific">Saccharolobus islandicus (strain M.14.25 / Kamchatka #1)</name>
    <name type="common">Sulfolobus islandicus</name>
    <dbReference type="NCBI Taxonomy" id="427317"/>
    <lineage>
        <taxon>Archaea</taxon>
        <taxon>Thermoproteota</taxon>
        <taxon>Thermoprotei</taxon>
        <taxon>Sulfolobales</taxon>
        <taxon>Sulfolobaceae</taxon>
        <taxon>Saccharolobus</taxon>
    </lineage>
</organism>
<dbReference type="EMBL" id="CP001400">
    <property type="protein sequence ID" value="ACP39186.1"/>
    <property type="molecule type" value="Genomic_DNA"/>
</dbReference>
<dbReference type="HOGENOM" id="CLU_3353974_0_0_2"/>
<sequence length="36" mass="4396">MLGVIHQELYEKLREEFQLPVKIAEDYRDIISIYKD</sequence>
<reference evidence="1 2" key="1">
    <citation type="journal article" date="2009" name="Proc. Natl. Acad. Sci. U.S.A.">
        <title>Biogeography of the Sulfolobus islandicus pan-genome.</title>
        <authorList>
            <person name="Reno M.L."/>
            <person name="Held N.L."/>
            <person name="Fields C.J."/>
            <person name="Burke P.V."/>
            <person name="Whitaker R.J."/>
        </authorList>
    </citation>
    <scope>NUCLEOTIDE SEQUENCE [LARGE SCALE GENOMIC DNA]</scope>
    <source>
        <strain evidence="2">M.14.25 / Kamchatka #1</strain>
    </source>
</reference>
<dbReference type="KEGG" id="sia:M1425_2821"/>